<evidence type="ECO:0000256" key="5">
    <source>
        <dbReference type="SAM" id="Phobius"/>
    </source>
</evidence>
<dbReference type="InterPro" id="IPR013083">
    <property type="entry name" value="Znf_RING/FYVE/PHD"/>
</dbReference>
<keyword evidence="2 4" id="KW-0863">Zinc-finger</keyword>
<dbReference type="AlphaFoldDB" id="A0A7S2UJ40"/>
<dbReference type="InterPro" id="IPR001841">
    <property type="entry name" value="Znf_RING"/>
</dbReference>
<dbReference type="GO" id="GO:0008270">
    <property type="term" value="F:zinc ion binding"/>
    <property type="evidence" value="ECO:0007669"/>
    <property type="project" value="UniProtKB-KW"/>
</dbReference>
<evidence type="ECO:0000256" key="1">
    <source>
        <dbReference type="ARBA" id="ARBA00022723"/>
    </source>
</evidence>
<dbReference type="SMART" id="SM00184">
    <property type="entry name" value="RING"/>
    <property type="match status" value="1"/>
</dbReference>
<dbReference type="EMBL" id="HBHQ01016297">
    <property type="protein sequence ID" value="CAD9819052.1"/>
    <property type="molecule type" value="Transcribed_RNA"/>
</dbReference>
<dbReference type="PANTHER" id="PTHR22763">
    <property type="entry name" value="RING ZINC FINGER PROTEIN"/>
    <property type="match status" value="1"/>
</dbReference>
<keyword evidence="5" id="KW-0812">Transmembrane</keyword>
<proteinExistence type="predicted"/>
<dbReference type="SUPFAM" id="SSF57850">
    <property type="entry name" value="RING/U-box"/>
    <property type="match status" value="1"/>
</dbReference>
<evidence type="ECO:0000256" key="4">
    <source>
        <dbReference type="PROSITE-ProRule" id="PRU00175"/>
    </source>
</evidence>
<feature type="transmembrane region" description="Helical" evidence="5">
    <location>
        <begin position="59"/>
        <end position="81"/>
    </location>
</feature>
<keyword evidence="1" id="KW-0479">Metal-binding</keyword>
<evidence type="ECO:0000313" key="7">
    <source>
        <dbReference type="EMBL" id="CAD9819052.1"/>
    </source>
</evidence>
<dbReference type="PANTHER" id="PTHR22763:SF162">
    <property type="entry name" value="TRANSMEMBRANE E3 UBIQUITIN-PROTEIN LIGASE 1"/>
    <property type="match status" value="1"/>
</dbReference>
<evidence type="ECO:0000256" key="3">
    <source>
        <dbReference type="ARBA" id="ARBA00022833"/>
    </source>
</evidence>
<gene>
    <name evidence="7" type="ORF">ASEP1449_LOCUS10884</name>
</gene>
<protein>
    <recommendedName>
        <fullName evidence="6">RING-type domain-containing protein</fullName>
    </recommendedName>
</protein>
<keyword evidence="5" id="KW-1133">Transmembrane helix</keyword>
<evidence type="ECO:0000259" key="6">
    <source>
        <dbReference type="PROSITE" id="PS50089"/>
    </source>
</evidence>
<name>A0A7S2UJ40_9STRA</name>
<sequence>MGIFDLGDIMSGARHLLQSDTVEKNNIFGNNTDANSQPDESGFWPEMNPRRGSKDMYEFIAFIVWYVIIFLCCFVPGVFAIRRRRRDIQDQQEQEGYMLRPSGGRPLHTYHMNSNGEWTRQGNTSIHCGYEPLLLMNASCTLDGRDIMILATRGDVRRLIALHDERNGKERIGKIAQATKETNMIVMESDFIRKSDSSRSLITDIETGFGPTTAVNKLHFIRNDHDTSPCIYQDATKSDSNQDLGDSCDSIDIEFERPGQVAIEQTESGESQIETCVEIVKIKDERLSAMGEEVEDLLEIAHPSGEGGYRHLHASGQNEDEVDSSEFSGLILPVTIKERKGCGDVGPKMKEGRWIAPNSCVICMSHYEIGSSVTWSPLVEGEGNLPPCRHAFHTECIVTWLAKNNESAMQCPCCRQNFISLPNQSQQIGASNRLPPTMSFDSVVISGGGNL</sequence>
<dbReference type="Pfam" id="PF13639">
    <property type="entry name" value="zf-RING_2"/>
    <property type="match status" value="1"/>
</dbReference>
<dbReference type="GO" id="GO:0043161">
    <property type="term" value="P:proteasome-mediated ubiquitin-dependent protein catabolic process"/>
    <property type="evidence" value="ECO:0007669"/>
    <property type="project" value="TreeGrafter"/>
</dbReference>
<evidence type="ECO:0000256" key="2">
    <source>
        <dbReference type="ARBA" id="ARBA00022771"/>
    </source>
</evidence>
<dbReference type="GO" id="GO:0061630">
    <property type="term" value="F:ubiquitin protein ligase activity"/>
    <property type="evidence" value="ECO:0007669"/>
    <property type="project" value="TreeGrafter"/>
</dbReference>
<organism evidence="7">
    <name type="scientific">Attheya septentrionalis</name>
    <dbReference type="NCBI Taxonomy" id="420275"/>
    <lineage>
        <taxon>Eukaryota</taxon>
        <taxon>Sar</taxon>
        <taxon>Stramenopiles</taxon>
        <taxon>Ochrophyta</taxon>
        <taxon>Bacillariophyta</taxon>
        <taxon>Coscinodiscophyceae</taxon>
        <taxon>Chaetocerotophycidae</taxon>
        <taxon>Chaetocerotales</taxon>
        <taxon>Attheyaceae</taxon>
        <taxon>Attheya</taxon>
    </lineage>
</organism>
<dbReference type="InterPro" id="IPR050731">
    <property type="entry name" value="HRD1_E3_ubiq-ligases"/>
</dbReference>
<dbReference type="PROSITE" id="PS50089">
    <property type="entry name" value="ZF_RING_2"/>
    <property type="match status" value="1"/>
</dbReference>
<keyword evidence="3" id="KW-0862">Zinc</keyword>
<keyword evidence="5" id="KW-0472">Membrane</keyword>
<accession>A0A7S2UJ40</accession>
<dbReference type="GO" id="GO:0012505">
    <property type="term" value="C:endomembrane system"/>
    <property type="evidence" value="ECO:0007669"/>
    <property type="project" value="TreeGrafter"/>
</dbReference>
<dbReference type="Gene3D" id="3.30.40.10">
    <property type="entry name" value="Zinc/RING finger domain, C3HC4 (zinc finger)"/>
    <property type="match status" value="1"/>
</dbReference>
<reference evidence="7" key="1">
    <citation type="submission" date="2021-01" db="EMBL/GenBank/DDBJ databases">
        <authorList>
            <person name="Corre E."/>
            <person name="Pelletier E."/>
            <person name="Niang G."/>
            <person name="Scheremetjew M."/>
            <person name="Finn R."/>
            <person name="Kale V."/>
            <person name="Holt S."/>
            <person name="Cochrane G."/>
            <person name="Meng A."/>
            <person name="Brown T."/>
            <person name="Cohen L."/>
        </authorList>
    </citation>
    <scope>NUCLEOTIDE SEQUENCE</scope>
    <source>
        <strain evidence="7">CCMP2084</strain>
    </source>
</reference>
<feature type="domain" description="RING-type" evidence="6">
    <location>
        <begin position="360"/>
        <end position="415"/>
    </location>
</feature>